<dbReference type="EMBL" id="PIPM01000001">
    <property type="protein sequence ID" value="RUO36334.1"/>
    <property type="molecule type" value="Genomic_DNA"/>
</dbReference>
<organism evidence="12 13">
    <name type="scientific">Aliidiomarina sanyensis</name>
    <dbReference type="NCBI Taxonomy" id="1249555"/>
    <lineage>
        <taxon>Bacteria</taxon>
        <taxon>Pseudomonadati</taxon>
        <taxon>Pseudomonadota</taxon>
        <taxon>Gammaproteobacteria</taxon>
        <taxon>Alteromonadales</taxon>
        <taxon>Idiomarinaceae</taxon>
        <taxon>Aliidiomarina</taxon>
    </lineage>
</organism>
<evidence type="ECO:0000256" key="9">
    <source>
        <dbReference type="PROSITE-ProRule" id="PRU00277"/>
    </source>
</evidence>
<feature type="domain" description="PPIase FKBP-type" evidence="11">
    <location>
        <begin position="8"/>
        <end position="84"/>
    </location>
</feature>
<dbReference type="OrthoDB" id="9808891at2"/>
<evidence type="ECO:0000256" key="2">
    <source>
        <dbReference type="ARBA" id="ARBA00004496"/>
    </source>
</evidence>
<evidence type="ECO:0000313" key="12">
    <source>
        <dbReference type="EMBL" id="RUO36334.1"/>
    </source>
</evidence>
<dbReference type="PANTHER" id="PTHR47861:SF3">
    <property type="entry name" value="FKBP-TYPE PEPTIDYL-PROLYL CIS-TRANS ISOMERASE SLYD"/>
    <property type="match status" value="1"/>
</dbReference>
<sequence length="161" mass="17310">MSQTISQDKAVTIHYVVKNAEGVTIDQSSEERPLAFIFGRGMLIPGLENVLNGKAAGDELSAEIPAADAYGERHDGLVQTVPRNLFGDQEVNPGMQFRATTDHGEQSVMVIEVTDETVTVDGNHPLAGVDLNFDVKVVDVRDATEEELSHGHVHGPGGVEH</sequence>
<keyword evidence="6" id="KW-0143">Chaperone</keyword>
<evidence type="ECO:0000256" key="10">
    <source>
        <dbReference type="RuleBase" id="RU003915"/>
    </source>
</evidence>
<comment type="subcellular location">
    <subcellularLocation>
        <location evidence="2">Cytoplasm</location>
    </subcellularLocation>
</comment>
<name>A0A432WRD3_9GAMM</name>
<dbReference type="GO" id="GO:0005737">
    <property type="term" value="C:cytoplasm"/>
    <property type="evidence" value="ECO:0007669"/>
    <property type="project" value="UniProtKB-SubCell"/>
</dbReference>
<dbReference type="GO" id="GO:0042026">
    <property type="term" value="P:protein refolding"/>
    <property type="evidence" value="ECO:0007669"/>
    <property type="project" value="UniProtKB-ARBA"/>
</dbReference>
<dbReference type="GO" id="GO:0003755">
    <property type="term" value="F:peptidyl-prolyl cis-trans isomerase activity"/>
    <property type="evidence" value="ECO:0007669"/>
    <property type="project" value="UniProtKB-UniRule"/>
</dbReference>
<dbReference type="SUPFAM" id="SSF54534">
    <property type="entry name" value="FKBP-like"/>
    <property type="match status" value="1"/>
</dbReference>
<evidence type="ECO:0000256" key="6">
    <source>
        <dbReference type="ARBA" id="ARBA00023186"/>
    </source>
</evidence>
<accession>A0A432WRD3</accession>
<gene>
    <name evidence="12" type="ORF">CWE11_00495</name>
</gene>
<evidence type="ECO:0000259" key="11">
    <source>
        <dbReference type="PROSITE" id="PS50059"/>
    </source>
</evidence>
<comment type="function">
    <text evidence="8">Also involved in hydrogenase metallocenter assembly, probably by participating in the nickel insertion step. This function in hydrogenase biosynthesis requires chaperone activity and the presence of the metal-binding domain, but not PPIase activity.</text>
</comment>
<dbReference type="PROSITE" id="PS50059">
    <property type="entry name" value="FKBP_PPIASE"/>
    <property type="match status" value="1"/>
</dbReference>
<comment type="similarity">
    <text evidence="3 10">Belongs to the FKBP-type PPIase family.</text>
</comment>
<dbReference type="EC" id="5.2.1.8" evidence="10"/>
<dbReference type="Gene3D" id="3.10.50.40">
    <property type="match status" value="1"/>
</dbReference>
<evidence type="ECO:0000256" key="8">
    <source>
        <dbReference type="ARBA" id="ARBA00037071"/>
    </source>
</evidence>
<proteinExistence type="inferred from homology"/>
<keyword evidence="5 9" id="KW-0697">Rotamase</keyword>
<evidence type="ECO:0000256" key="1">
    <source>
        <dbReference type="ARBA" id="ARBA00000971"/>
    </source>
</evidence>
<dbReference type="RefSeq" id="WP_126775646.1">
    <property type="nucleotide sequence ID" value="NZ_PIPM01000001.1"/>
</dbReference>
<evidence type="ECO:0000256" key="3">
    <source>
        <dbReference type="ARBA" id="ARBA00006577"/>
    </source>
</evidence>
<evidence type="ECO:0000256" key="5">
    <source>
        <dbReference type="ARBA" id="ARBA00023110"/>
    </source>
</evidence>
<keyword evidence="7 9" id="KW-0413">Isomerase</keyword>
<protein>
    <recommendedName>
        <fullName evidence="10">Peptidyl-prolyl cis-trans isomerase</fullName>
        <ecNumber evidence="10">5.2.1.8</ecNumber>
    </recommendedName>
</protein>
<evidence type="ECO:0000256" key="4">
    <source>
        <dbReference type="ARBA" id="ARBA00022490"/>
    </source>
</evidence>
<dbReference type="Proteomes" id="UP000288405">
    <property type="component" value="Unassembled WGS sequence"/>
</dbReference>
<keyword evidence="4" id="KW-0963">Cytoplasm</keyword>
<reference evidence="12 13" key="1">
    <citation type="journal article" date="2011" name="Front. Microbiol.">
        <title>Genomic signatures of strain selection and enhancement in Bacillus atrophaeus var. globigii, a historical biowarfare simulant.</title>
        <authorList>
            <person name="Gibbons H.S."/>
            <person name="Broomall S.M."/>
            <person name="McNew L.A."/>
            <person name="Daligault H."/>
            <person name="Chapman C."/>
            <person name="Bruce D."/>
            <person name="Karavis M."/>
            <person name="Krepps M."/>
            <person name="McGregor P.A."/>
            <person name="Hong C."/>
            <person name="Park K.H."/>
            <person name="Akmal A."/>
            <person name="Feldman A."/>
            <person name="Lin J.S."/>
            <person name="Chang W.E."/>
            <person name="Higgs B.W."/>
            <person name="Demirev P."/>
            <person name="Lindquist J."/>
            <person name="Liem A."/>
            <person name="Fochler E."/>
            <person name="Read T.D."/>
            <person name="Tapia R."/>
            <person name="Johnson S."/>
            <person name="Bishop-Lilly K.A."/>
            <person name="Detter C."/>
            <person name="Han C."/>
            <person name="Sozhamannan S."/>
            <person name="Rosenzweig C.N."/>
            <person name="Skowronski E.W."/>
        </authorList>
    </citation>
    <scope>NUCLEOTIDE SEQUENCE [LARGE SCALE GENOMIC DNA]</scope>
    <source>
        <strain evidence="12 13">GYP-17</strain>
    </source>
</reference>
<dbReference type="Pfam" id="PF00254">
    <property type="entry name" value="FKBP_C"/>
    <property type="match status" value="1"/>
</dbReference>
<evidence type="ECO:0000256" key="7">
    <source>
        <dbReference type="ARBA" id="ARBA00023235"/>
    </source>
</evidence>
<dbReference type="InterPro" id="IPR046357">
    <property type="entry name" value="PPIase_dom_sf"/>
</dbReference>
<dbReference type="AlphaFoldDB" id="A0A432WRD3"/>
<comment type="caution">
    <text evidence="12">The sequence shown here is derived from an EMBL/GenBank/DDBJ whole genome shotgun (WGS) entry which is preliminary data.</text>
</comment>
<comment type="catalytic activity">
    <reaction evidence="1 9 10">
        <text>[protein]-peptidylproline (omega=180) = [protein]-peptidylproline (omega=0)</text>
        <dbReference type="Rhea" id="RHEA:16237"/>
        <dbReference type="Rhea" id="RHEA-COMP:10747"/>
        <dbReference type="Rhea" id="RHEA-COMP:10748"/>
        <dbReference type="ChEBI" id="CHEBI:83833"/>
        <dbReference type="ChEBI" id="CHEBI:83834"/>
        <dbReference type="EC" id="5.2.1.8"/>
    </reaction>
</comment>
<keyword evidence="13" id="KW-1185">Reference proteome</keyword>
<evidence type="ECO:0000313" key="13">
    <source>
        <dbReference type="Proteomes" id="UP000288405"/>
    </source>
</evidence>
<dbReference type="InterPro" id="IPR001179">
    <property type="entry name" value="PPIase_FKBP_dom"/>
</dbReference>
<dbReference type="PANTHER" id="PTHR47861">
    <property type="entry name" value="FKBP-TYPE PEPTIDYL-PROLYL CIS-TRANS ISOMERASE SLYD"/>
    <property type="match status" value="1"/>
</dbReference>